<protein>
    <submittedName>
        <fullName evidence="2">Uncharacterized protein</fullName>
    </submittedName>
</protein>
<evidence type="ECO:0000313" key="2">
    <source>
        <dbReference type="EMBL" id="KAF1950398.1"/>
    </source>
</evidence>
<sequence>MWCWMVLGGIKVVEGLNVTRFHVVGSSNGWRLLCGYGCKVLSCLPELNQPTHFSMTAKREVGHDVLNMSICDSASQGESPLGSV</sequence>
<name>A0A6A5TDM6_9PLEO</name>
<feature type="signal peptide" evidence="1">
    <location>
        <begin position="1"/>
        <end position="15"/>
    </location>
</feature>
<keyword evidence="3" id="KW-1185">Reference proteome</keyword>
<reference evidence="2" key="1">
    <citation type="journal article" date="2020" name="Stud. Mycol.">
        <title>101 Dothideomycetes genomes: a test case for predicting lifestyles and emergence of pathogens.</title>
        <authorList>
            <person name="Haridas S."/>
            <person name="Albert R."/>
            <person name="Binder M."/>
            <person name="Bloem J."/>
            <person name="Labutti K."/>
            <person name="Salamov A."/>
            <person name="Andreopoulos B."/>
            <person name="Baker S."/>
            <person name="Barry K."/>
            <person name="Bills G."/>
            <person name="Bluhm B."/>
            <person name="Cannon C."/>
            <person name="Castanera R."/>
            <person name="Culley D."/>
            <person name="Daum C."/>
            <person name="Ezra D."/>
            <person name="Gonzalez J."/>
            <person name="Henrissat B."/>
            <person name="Kuo A."/>
            <person name="Liang C."/>
            <person name="Lipzen A."/>
            <person name="Lutzoni F."/>
            <person name="Magnuson J."/>
            <person name="Mondo S."/>
            <person name="Nolan M."/>
            <person name="Ohm R."/>
            <person name="Pangilinan J."/>
            <person name="Park H.-J."/>
            <person name="Ramirez L."/>
            <person name="Alfaro M."/>
            <person name="Sun H."/>
            <person name="Tritt A."/>
            <person name="Yoshinaga Y."/>
            <person name="Zwiers L.-H."/>
            <person name="Turgeon B."/>
            <person name="Goodwin S."/>
            <person name="Spatafora J."/>
            <person name="Crous P."/>
            <person name="Grigoriev I."/>
        </authorList>
    </citation>
    <scope>NUCLEOTIDE SEQUENCE</scope>
    <source>
        <strain evidence="2">CBS 675.92</strain>
    </source>
</reference>
<accession>A0A6A5TDM6</accession>
<dbReference type="Proteomes" id="UP000800035">
    <property type="component" value="Unassembled WGS sequence"/>
</dbReference>
<evidence type="ECO:0000256" key="1">
    <source>
        <dbReference type="SAM" id="SignalP"/>
    </source>
</evidence>
<gene>
    <name evidence="2" type="ORF">CC80DRAFT_241108</name>
</gene>
<proteinExistence type="predicted"/>
<dbReference type="EMBL" id="ML977026">
    <property type="protein sequence ID" value="KAF1950398.1"/>
    <property type="molecule type" value="Genomic_DNA"/>
</dbReference>
<dbReference type="AlphaFoldDB" id="A0A6A5TDM6"/>
<keyword evidence="1" id="KW-0732">Signal</keyword>
<organism evidence="2 3">
    <name type="scientific">Byssothecium circinans</name>
    <dbReference type="NCBI Taxonomy" id="147558"/>
    <lineage>
        <taxon>Eukaryota</taxon>
        <taxon>Fungi</taxon>
        <taxon>Dikarya</taxon>
        <taxon>Ascomycota</taxon>
        <taxon>Pezizomycotina</taxon>
        <taxon>Dothideomycetes</taxon>
        <taxon>Pleosporomycetidae</taxon>
        <taxon>Pleosporales</taxon>
        <taxon>Massarineae</taxon>
        <taxon>Massarinaceae</taxon>
        <taxon>Byssothecium</taxon>
    </lineage>
</organism>
<evidence type="ECO:0000313" key="3">
    <source>
        <dbReference type="Proteomes" id="UP000800035"/>
    </source>
</evidence>
<feature type="chain" id="PRO_5025384623" evidence="1">
    <location>
        <begin position="16"/>
        <end position="84"/>
    </location>
</feature>